<dbReference type="InterPro" id="IPR007312">
    <property type="entry name" value="Phosphoesterase"/>
</dbReference>
<dbReference type="Gene3D" id="3.40.720.10">
    <property type="entry name" value="Alkaline Phosphatase, subunit A"/>
    <property type="match status" value="1"/>
</dbReference>
<reference evidence="3 4" key="1">
    <citation type="submission" date="2024-03" db="EMBL/GenBank/DDBJ databases">
        <title>A high-quality draft genome sequence of Diaporthe vaccinii, a causative agent of upright dieback and viscid rot disease in cranberry plants.</title>
        <authorList>
            <person name="Sarrasin M."/>
            <person name="Lang B.F."/>
            <person name="Burger G."/>
        </authorList>
    </citation>
    <scope>NUCLEOTIDE SEQUENCE [LARGE SCALE GENOMIC DNA]</scope>
    <source>
        <strain evidence="3 4">IS7</strain>
    </source>
</reference>
<sequence length="412" mass="45400">MRFQVALLAVAAGSVAAQQTGADTLSPVSYVKGKAFDRLAVIWLENTDYDLAVGDREHLFPFCNRYPPVVQTLTDRFTANLAWLANKGITLSNYFAVTHPSEPNYIASHGGDYFGMNNDAVSTVDANVSTIVDLLEDKGIAWGEYQEDMPYTGFEGKEWVNQVTGANAYVRKHNPAVIYGANSERADRLGVMKNLTLFYDDLASGTLPQWMFITPNMTSDGHDTSVTVAGKWTRSFLEPLLTDTRFMNNTLVLITFDENSSYALTNRVLAILLGDAIPAELIGSTDSSFYNHYSEIATVSANWDLYTLGRWDAGANVFSWVADKTGDVVREWSDVSAPPLDSMFYNQSYDGVFNDRGSFPVYPSPNVEVESPSGRTVLPAVKEKWAGSANPDYYSSVLEVPDGLHPPNGYDV</sequence>
<dbReference type="PANTHER" id="PTHR31956:SF15">
    <property type="entry name" value="ACID PHOSPHATASE PHOA"/>
    <property type="match status" value="1"/>
</dbReference>
<gene>
    <name evidence="3" type="ORF">FJTKL_09536</name>
</gene>
<accession>A0ABR4FD20</accession>
<evidence type="ECO:0000256" key="2">
    <source>
        <dbReference type="SAM" id="SignalP"/>
    </source>
</evidence>
<feature type="signal peptide" evidence="2">
    <location>
        <begin position="1"/>
        <end position="17"/>
    </location>
</feature>
<keyword evidence="2" id="KW-0732">Signal</keyword>
<protein>
    <recommendedName>
        <fullName evidence="5">Acid phosphatase</fullName>
    </recommendedName>
</protein>
<name>A0ABR4FD20_9PEZI</name>
<keyword evidence="4" id="KW-1185">Reference proteome</keyword>
<dbReference type="InterPro" id="IPR017850">
    <property type="entry name" value="Alkaline_phosphatase_core_sf"/>
</dbReference>
<evidence type="ECO:0000256" key="1">
    <source>
        <dbReference type="ARBA" id="ARBA00022801"/>
    </source>
</evidence>
<dbReference type="EMBL" id="JBAWTH010000003">
    <property type="protein sequence ID" value="KAL2292590.1"/>
    <property type="molecule type" value="Genomic_DNA"/>
</dbReference>
<dbReference type="PANTHER" id="PTHR31956">
    <property type="entry name" value="NON-SPECIFIC PHOSPHOLIPASE C4-RELATED"/>
    <property type="match status" value="1"/>
</dbReference>
<keyword evidence="1" id="KW-0378">Hydrolase</keyword>
<dbReference type="Proteomes" id="UP001600888">
    <property type="component" value="Unassembled WGS sequence"/>
</dbReference>
<comment type="caution">
    <text evidence="3">The sequence shown here is derived from an EMBL/GenBank/DDBJ whole genome shotgun (WGS) entry which is preliminary data.</text>
</comment>
<dbReference type="Pfam" id="PF04185">
    <property type="entry name" value="Phosphoesterase"/>
    <property type="match status" value="1"/>
</dbReference>
<evidence type="ECO:0000313" key="4">
    <source>
        <dbReference type="Proteomes" id="UP001600888"/>
    </source>
</evidence>
<evidence type="ECO:0000313" key="3">
    <source>
        <dbReference type="EMBL" id="KAL2292590.1"/>
    </source>
</evidence>
<proteinExistence type="predicted"/>
<evidence type="ECO:0008006" key="5">
    <source>
        <dbReference type="Google" id="ProtNLM"/>
    </source>
</evidence>
<organism evidence="3 4">
    <name type="scientific">Diaporthe vaccinii</name>
    <dbReference type="NCBI Taxonomy" id="105482"/>
    <lineage>
        <taxon>Eukaryota</taxon>
        <taxon>Fungi</taxon>
        <taxon>Dikarya</taxon>
        <taxon>Ascomycota</taxon>
        <taxon>Pezizomycotina</taxon>
        <taxon>Sordariomycetes</taxon>
        <taxon>Sordariomycetidae</taxon>
        <taxon>Diaporthales</taxon>
        <taxon>Diaporthaceae</taxon>
        <taxon>Diaporthe</taxon>
        <taxon>Diaporthe eres species complex</taxon>
    </lineage>
</organism>
<feature type="chain" id="PRO_5047129344" description="Acid phosphatase" evidence="2">
    <location>
        <begin position="18"/>
        <end position="412"/>
    </location>
</feature>